<organism evidence="8 9">
    <name type="scientific">Aquimarina hainanensis</name>
    <dbReference type="NCBI Taxonomy" id="1578017"/>
    <lineage>
        <taxon>Bacteria</taxon>
        <taxon>Pseudomonadati</taxon>
        <taxon>Bacteroidota</taxon>
        <taxon>Flavobacteriia</taxon>
        <taxon>Flavobacteriales</taxon>
        <taxon>Flavobacteriaceae</taxon>
        <taxon>Aquimarina</taxon>
    </lineage>
</organism>
<keyword evidence="1 4" id="KW-0597">Phosphoprotein</keyword>
<dbReference type="Proteomes" id="UP001597459">
    <property type="component" value="Unassembled WGS sequence"/>
</dbReference>
<protein>
    <submittedName>
        <fullName evidence="8">Response regulator transcription factor</fullName>
    </submittedName>
</protein>
<dbReference type="Gene3D" id="3.40.50.2300">
    <property type="match status" value="1"/>
</dbReference>
<evidence type="ECO:0000313" key="9">
    <source>
        <dbReference type="Proteomes" id="UP001597459"/>
    </source>
</evidence>
<dbReference type="SMART" id="SM00448">
    <property type="entry name" value="REC"/>
    <property type="match status" value="1"/>
</dbReference>
<accession>A0ABW5N9E7</accession>
<dbReference type="SUPFAM" id="SSF52172">
    <property type="entry name" value="CheY-like"/>
    <property type="match status" value="1"/>
</dbReference>
<dbReference type="InterPro" id="IPR016032">
    <property type="entry name" value="Sig_transdc_resp-reg_C-effctor"/>
</dbReference>
<gene>
    <name evidence="8" type="ORF">ACFSTE_13105</name>
</gene>
<dbReference type="SMART" id="SM00862">
    <property type="entry name" value="Trans_reg_C"/>
    <property type="match status" value="1"/>
</dbReference>
<dbReference type="CDD" id="cd17574">
    <property type="entry name" value="REC_OmpR"/>
    <property type="match status" value="1"/>
</dbReference>
<evidence type="ECO:0000256" key="2">
    <source>
        <dbReference type="ARBA" id="ARBA00023012"/>
    </source>
</evidence>
<dbReference type="PROSITE" id="PS50110">
    <property type="entry name" value="RESPONSE_REGULATORY"/>
    <property type="match status" value="1"/>
</dbReference>
<dbReference type="InterPro" id="IPR036388">
    <property type="entry name" value="WH-like_DNA-bd_sf"/>
</dbReference>
<evidence type="ECO:0000256" key="4">
    <source>
        <dbReference type="PROSITE-ProRule" id="PRU00169"/>
    </source>
</evidence>
<dbReference type="PANTHER" id="PTHR48111:SF40">
    <property type="entry name" value="PHOSPHATE REGULON TRANSCRIPTIONAL REGULATORY PROTEIN PHOB"/>
    <property type="match status" value="1"/>
</dbReference>
<name>A0ABW5N9E7_9FLAO</name>
<dbReference type="EMBL" id="JBHULX010000022">
    <property type="protein sequence ID" value="MFD2591771.1"/>
    <property type="molecule type" value="Genomic_DNA"/>
</dbReference>
<comment type="caution">
    <text evidence="8">The sequence shown here is derived from an EMBL/GenBank/DDBJ whole genome shotgun (WGS) entry which is preliminary data.</text>
</comment>
<dbReference type="PROSITE" id="PS51755">
    <property type="entry name" value="OMPR_PHOB"/>
    <property type="match status" value="1"/>
</dbReference>
<keyword evidence="2" id="KW-0902">Two-component regulatory system</keyword>
<sequence>MTTVYKDKFQVLLAEDDSSFGMLMKSYLELHEYEVTLAPDGVQAITAITNKKFDLCILDVNMPRKDGFTLAEEIKKRYPGIPFIFLTAKALKEDQLRGYQIGADDYLIKPFDSELLLMKISIVIHRNNAIKQVTTPLLYTIGSFEFNYETRQLFLDKKTKKLTPTEAELLRLLCEYDARKQVLPREKTLLSIWKSDDYYTTRSMDVFITKLRGHLKEDPNFQIEIINIHNKGFRLEIQPKSKN</sequence>
<dbReference type="RefSeq" id="WP_176027142.1">
    <property type="nucleotide sequence ID" value="NZ_JBHSJV010000001.1"/>
</dbReference>
<dbReference type="Pfam" id="PF00486">
    <property type="entry name" value="Trans_reg_C"/>
    <property type="match status" value="1"/>
</dbReference>
<evidence type="ECO:0000256" key="1">
    <source>
        <dbReference type="ARBA" id="ARBA00022553"/>
    </source>
</evidence>
<dbReference type="InterPro" id="IPR039420">
    <property type="entry name" value="WalR-like"/>
</dbReference>
<evidence type="ECO:0000256" key="5">
    <source>
        <dbReference type="PROSITE-ProRule" id="PRU01091"/>
    </source>
</evidence>
<dbReference type="Pfam" id="PF00072">
    <property type="entry name" value="Response_reg"/>
    <property type="match status" value="1"/>
</dbReference>
<keyword evidence="9" id="KW-1185">Reference proteome</keyword>
<feature type="modified residue" description="4-aspartylphosphate" evidence="4">
    <location>
        <position position="59"/>
    </location>
</feature>
<dbReference type="Gene3D" id="1.10.10.10">
    <property type="entry name" value="Winged helix-like DNA-binding domain superfamily/Winged helix DNA-binding domain"/>
    <property type="match status" value="1"/>
</dbReference>
<dbReference type="PANTHER" id="PTHR48111">
    <property type="entry name" value="REGULATOR OF RPOS"/>
    <property type="match status" value="1"/>
</dbReference>
<dbReference type="InterPro" id="IPR011006">
    <property type="entry name" value="CheY-like_superfamily"/>
</dbReference>
<feature type="domain" description="OmpR/PhoB-type" evidence="7">
    <location>
        <begin position="136"/>
        <end position="237"/>
    </location>
</feature>
<keyword evidence="3 5" id="KW-0238">DNA-binding</keyword>
<dbReference type="CDD" id="cd00383">
    <property type="entry name" value="trans_reg_C"/>
    <property type="match status" value="1"/>
</dbReference>
<evidence type="ECO:0000313" key="8">
    <source>
        <dbReference type="EMBL" id="MFD2591771.1"/>
    </source>
</evidence>
<evidence type="ECO:0000259" key="7">
    <source>
        <dbReference type="PROSITE" id="PS51755"/>
    </source>
</evidence>
<dbReference type="InterPro" id="IPR001867">
    <property type="entry name" value="OmpR/PhoB-type_DNA-bd"/>
</dbReference>
<dbReference type="SUPFAM" id="SSF46894">
    <property type="entry name" value="C-terminal effector domain of the bipartite response regulators"/>
    <property type="match status" value="1"/>
</dbReference>
<evidence type="ECO:0000256" key="3">
    <source>
        <dbReference type="ARBA" id="ARBA00023125"/>
    </source>
</evidence>
<reference evidence="9" key="1">
    <citation type="journal article" date="2019" name="Int. J. Syst. Evol. Microbiol.">
        <title>The Global Catalogue of Microorganisms (GCM) 10K type strain sequencing project: providing services to taxonomists for standard genome sequencing and annotation.</title>
        <authorList>
            <consortium name="The Broad Institute Genomics Platform"/>
            <consortium name="The Broad Institute Genome Sequencing Center for Infectious Disease"/>
            <person name="Wu L."/>
            <person name="Ma J."/>
        </authorList>
    </citation>
    <scope>NUCLEOTIDE SEQUENCE [LARGE SCALE GENOMIC DNA]</scope>
    <source>
        <strain evidence="9">KCTC 42423</strain>
    </source>
</reference>
<feature type="domain" description="Response regulatory" evidence="6">
    <location>
        <begin position="10"/>
        <end position="124"/>
    </location>
</feature>
<proteinExistence type="predicted"/>
<feature type="DNA-binding region" description="OmpR/PhoB-type" evidence="5">
    <location>
        <begin position="136"/>
        <end position="237"/>
    </location>
</feature>
<dbReference type="InterPro" id="IPR001789">
    <property type="entry name" value="Sig_transdc_resp-reg_receiver"/>
</dbReference>
<evidence type="ECO:0000259" key="6">
    <source>
        <dbReference type="PROSITE" id="PS50110"/>
    </source>
</evidence>